<name>A0A1I0TU31_9SPHI</name>
<dbReference type="OrthoDB" id="772739at2"/>
<feature type="compositionally biased region" description="Polar residues" evidence="1">
    <location>
        <begin position="1"/>
        <end position="10"/>
    </location>
</feature>
<evidence type="ECO:0000256" key="1">
    <source>
        <dbReference type="SAM" id="MobiDB-lite"/>
    </source>
</evidence>
<keyword evidence="3" id="KW-1185">Reference proteome</keyword>
<dbReference type="Proteomes" id="UP000198836">
    <property type="component" value="Unassembled WGS sequence"/>
</dbReference>
<feature type="region of interest" description="Disordered" evidence="1">
    <location>
        <begin position="1"/>
        <end position="30"/>
    </location>
</feature>
<sequence>MTEKNISQPFETFDHNKSSAKGGDNAYHPANQDREVLLRYLLERLNLETGHLNEKRKLRK</sequence>
<evidence type="ECO:0000313" key="3">
    <source>
        <dbReference type="Proteomes" id="UP000198836"/>
    </source>
</evidence>
<proteinExistence type="predicted"/>
<gene>
    <name evidence="2" type="ORF">SAMN04488511_114140</name>
</gene>
<dbReference type="EMBL" id="FOJM01000014">
    <property type="protein sequence ID" value="SFA55325.1"/>
    <property type="molecule type" value="Genomic_DNA"/>
</dbReference>
<reference evidence="3" key="1">
    <citation type="submission" date="2016-10" db="EMBL/GenBank/DDBJ databases">
        <authorList>
            <person name="Varghese N."/>
            <person name="Submissions S."/>
        </authorList>
    </citation>
    <scope>NUCLEOTIDE SEQUENCE [LARGE SCALE GENOMIC DNA]</scope>
    <source>
        <strain evidence="3">DSM 18130</strain>
    </source>
</reference>
<accession>A0A1I0TU31</accession>
<protein>
    <submittedName>
        <fullName evidence="2">Uncharacterized protein</fullName>
    </submittedName>
</protein>
<dbReference type="RefSeq" id="WP_056095295.1">
    <property type="nucleotide sequence ID" value="NZ_FOJM01000014.1"/>
</dbReference>
<dbReference type="STRING" id="332999.SAMN04488511_114140"/>
<organism evidence="2 3">
    <name type="scientific">Pedobacter suwonensis</name>
    <dbReference type="NCBI Taxonomy" id="332999"/>
    <lineage>
        <taxon>Bacteria</taxon>
        <taxon>Pseudomonadati</taxon>
        <taxon>Bacteroidota</taxon>
        <taxon>Sphingobacteriia</taxon>
        <taxon>Sphingobacteriales</taxon>
        <taxon>Sphingobacteriaceae</taxon>
        <taxon>Pedobacter</taxon>
    </lineage>
</organism>
<evidence type="ECO:0000313" key="2">
    <source>
        <dbReference type="EMBL" id="SFA55325.1"/>
    </source>
</evidence>
<dbReference type="AlphaFoldDB" id="A0A1I0TU31"/>